<feature type="non-terminal residue" evidence="1">
    <location>
        <position position="1"/>
    </location>
</feature>
<dbReference type="EMBL" id="CADCTM010000901">
    <property type="protein sequence ID" value="CAA9302844.1"/>
    <property type="molecule type" value="Genomic_DNA"/>
</dbReference>
<accession>A0A6J4KEL5</accession>
<dbReference type="AlphaFoldDB" id="A0A6J4KEL5"/>
<sequence length="82" mass="9445">TKISGSGLRYLNPHKKWISVALYDCDKLEPKYLAHFRGWNRSTIGLVSHTSVKSRHKREIIDRAQQIICNGKPENICGIQIR</sequence>
<evidence type="ECO:0000313" key="1">
    <source>
        <dbReference type="EMBL" id="CAA9302844.1"/>
    </source>
</evidence>
<protein>
    <submittedName>
        <fullName evidence="1">Uncharacterized protein</fullName>
    </submittedName>
</protein>
<name>A0A6J4KEL5_9CYAN</name>
<proteinExistence type="predicted"/>
<gene>
    <name evidence="1" type="ORF">AVDCRST_MAG92-5254</name>
</gene>
<reference evidence="1" key="1">
    <citation type="submission" date="2020-02" db="EMBL/GenBank/DDBJ databases">
        <authorList>
            <person name="Meier V. D."/>
        </authorList>
    </citation>
    <scope>NUCLEOTIDE SEQUENCE</scope>
    <source>
        <strain evidence="1">AVDCRST_MAG92</strain>
    </source>
</reference>
<organism evidence="1">
    <name type="scientific">uncultured Coleofasciculus sp</name>
    <dbReference type="NCBI Taxonomy" id="1267456"/>
    <lineage>
        <taxon>Bacteria</taxon>
        <taxon>Bacillati</taxon>
        <taxon>Cyanobacteriota</taxon>
        <taxon>Cyanophyceae</taxon>
        <taxon>Coleofasciculales</taxon>
        <taxon>Coleofasciculaceae</taxon>
        <taxon>Coleofasciculus</taxon>
        <taxon>environmental samples</taxon>
    </lineage>
</organism>